<evidence type="ECO:0000313" key="2">
    <source>
        <dbReference type="Proteomes" id="UP000192478"/>
    </source>
</evidence>
<protein>
    <submittedName>
        <fullName evidence="1">Uncharacterized protein</fullName>
    </submittedName>
</protein>
<evidence type="ECO:0000313" key="1">
    <source>
        <dbReference type="EMBL" id="ARE86304.1"/>
    </source>
</evidence>
<proteinExistence type="predicted"/>
<organism evidence="1 2">
    <name type="scientific">Clostridium formicaceticum</name>
    <dbReference type="NCBI Taxonomy" id="1497"/>
    <lineage>
        <taxon>Bacteria</taxon>
        <taxon>Bacillati</taxon>
        <taxon>Bacillota</taxon>
        <taxon>Clostridia</taxon>
        <taxon>Eubacteriales</taxon>
        <taxon>Clostridiaceae</taxon>
        <taxon>Clostridium</taxon>
    </lineage>
</organism>
<dbReference type="RefSeq" id="WP_257786405.1">
    <property type="nucleotide sequence ID" value="NZ_CP017603.1"/>
</dbReference>
<accession>A0AAC9RIR5</accession>
<name>A0AAC9RIR5_9CLOT</name>
<dbReference type="EMBL" id="CP020559">
    <property type="protein sequence ID" value="ARE86304.1"/>
    <property type="molecule type" value="Genomic_DNA"/>
</dbReference>
<dbReference type="Proteomes" id="UP000192478">
    <property type="component" value="Chromosome"/>
</dbReference>
<gene>
    <name evidence="1" type="ORF">CLFO_06260</name>
</gene>
<sequence length="44" mass="4915">MKKTNLLTALASLLSVFAFIFTIQHGCGTWGLREAKMPESMIEE</sequence>
<reference evidence="1 2" key="1">
    <citation type="submission" date="2017-03" db="EMBL/GenBank/DDBJ databases">
        <title>Complete sequence of Clostridium formicaceticum DSM 92.</title>
        <authorList>
            <person name="Poehlein A."/>
            <person name="Karl M."/>
            <person name="Bengelsdorf F.R."/>
            <person name="Duerre P."/>
            <person name="Daniel R."/>
        </authorList>
    </citation>
    <scope>NUCLEOTIDE SEQUENCE [LARGE SCALE GENOMIC DNA]</scope>
    <source>
        <strain evidence="1 2">DSM 92</strain>
    </source>
</reference>
<dbReference type="AlphaFoldDB" id="A0AAC9RIR5"/>